<name>A0ABQ7LTW8_BRACM</name>
<accession>A0ABQ7LTW8</accession>
<reference evidence="1 2" key="1">
    <citation type="submission" date="2021-03" db="EMBL/GenBank/DDBJ databases">
        <authorList>
            <person name="King G.J."/>
            <person name="Bancroft I."/>
            <person name="Baten A."/>
            <person name="Bloomfield J."/>
            <person name="Borpatragohain P."/>
            <person name="He Z."/>
            <person name="Irish N."/>
            <person name="Irwin J."/>
            <person name="Liu K."/>
            <person name="Mauleon R.P."/>
            <person name="Moore J."/>
            <person name="Morris R."/>
            <person name="Ostergaard L."/>
            <person name="Wang B."/>
            <person name="Wells R."/>
        </authorList>
    </citation>
    <scope>NUCLEOTIDE SEQUENCE [LARGE SCALE GENOMIC DNA]</scope>
    <source>
        <strain evidence="1">R-o-18</strain>
        <tissue evidence="1">Leaf</tissue>
    </source>
</reference>
<evidence type="ECO:0000313" key="1">
    <source>
        <dbReference type="EMBL" id="KAG5389068.1"/>
    </source>
</evidence>
<dbReference type="Proteomes" id="UP000823674">
    <property type="component" value="Chromosome A08"/>
</dbReference>
<comment type="caution">
    <text evidence="1">The sequence shown here is derived from an EMBL/GenBank/DDBJ whole genome shotgun (WGS) entry which is preliminary data.</text>
</comment>
<evidence type="ECO:0000313" key="2">
    <source>
        <dbReference type="Proteomes" id="UP000823674"/>
    </source>
</evidence>
<sequence length="88" mass="10507">MYRLPTMYIATQTRSRGQLVGIDMSQLMRGETELYEYRILEYNHGRRSLKLLFRWSISNMDFGGRRANKKRGRVDDLLMANKRRGQFS</sequence>
<organism evidence="1 2">
    <name type="scientific">Brassica rapa subsp. trilocularis</name>
    <dbReference type="NCBI Taxonomy" id="1813537"/>
    <lineage>
        <taxon>Eukaryota</taxon>
        <taxon>Viridiplantae</taxon>
        <taxon>Streptophyta</taxon>
        <taxon>Embryophyta</taxon>
        <taxon>Tracheophyta</taxon>
        <taxon>Spermatophyta</taxon>
        <taxon>Magnoliopsida</taxon>
        <taxon>eudicotyledons</taxon>
        <taxon>Gunneridae</taxon>
        <taxon>Pentapetalae</taxon>
        <taxon>rosids</taxon>
        <taxon>malvids</taxon>
        <taxon>Brassicales</taxon>
        <taxon>Brassicaceae</taxon>
        <taxon>Brassiceae</taxon>
        <taxon>Brassica</taxon>
    </lineage>
</organism>
<gene>
    <name evidence="1" type="primary">A08p016520.1_BraROA</name>
    <name evidence="1" type="ORF">IGI04_030609</name>
</gene>
<dbReference type="EMBL" id="JADBGQ010000007">
    <property type="protein sequence ID" value="KAG5389068.1"/>
    <property type="molecule type" value="Genomic_DNA"/>
</dbReference>
<keyword evidence="2" id="KW-1185">Reference proteome</keyword>
<protein>
    <submittedName>
        <fullName evidence="1">Uncharacterized protein</fullName>
    </submittedName>
</protein>
<proteinExistence type="predicted"/>